<proteinExistence type="predicted"/>
<evidence type="ECO:0008006" key="3">
    <source>
        <dbReference type="Google" id="ProtNLM"/>
    </source>
</evidence>
<reference evidence="1 2" key="1">
    <citation type="submission" date="2016-11" db="EMBL/GenBank/DDBJ databases">
        <authorList>
            <person name="Jaros S."/>
            <person name="Januszkiewicz K."/>
            <person name="Wedrychowicz H."/>
        </authorList>
    </citation>
    <scope>NUCLEOTIDE SEQUENCE [LARGE SCALE GENOMIC DNA]</scope>
    <source>
        <strain evidence="1 2">HD4</strain>
    </source>
</reference>
<sequence length="536" mass="60223">MKTLGIIVLLPMVLLGLLMGAQFSCDMWTGQQGDAVVNVHSFGETDVEILQDVQKASAYFPQFLEGAMQLKMKRTVDVWVGADRKKYEELMTGRMHESAESARQKAQYTSGQALAGKQLCAINGDKNSLKTVSDRYSTTGHELFHQIQYELSDGSHEEKKALFWLDEGSADYVGAQLCEKLGGRSVEKWYLDARFSLFTAKQMADISCLQHISEEERLQLLNADMRSYSLSDVMTYYLLQHYGAGQPDKKIVTYYQTLKKDSAEDAFAKTFGIEMQAFLQEFVAWWQQERSRPADIKLIARNGVTEGQRQDFAAHLSAGRKWLRTHWGRDLHGDYQVVLVGSEDDFVAAMQEYAQVGLDSARQMASGSIWAENGSTIFFNISKADDTQQLIFASSSLVARLLLIQELGGEESGVEWLFRGSSYLAGVACLIESGQGDLSAYQRSWRKELRRQTPLPALDKMLTADAVRDMDKQYDSNEVARLSEYGTAELVQRYGWQSLYIWAQAARASGDGKKAFANVFGVSVTDFAAQVHRMVY</sequence>
<accession>A0A1M6WJ23</accession>
<dbReference type="AlphaFoldDB" id="A0A1M6WJ23"/>
<organism evidence="1 2">
    <name type="scientific">Selenomonas ruminantium</name>
    <dbReference type="NCBI Taxonomy" id="971"/>
    <lineage>
        <taxon>Bacteria</taxon>
        <taxon>Bacillati</taxon>
        <taxon>Bacillota</taxon>
        <taxon>Negativicutes</taxon>
        <taxon>Selenomonadales</taxon>
        <taxon>Selenomonadaceae</taxon>
        <taxon>Selenomonas</taxon>
    </lineage>
</organism>
<name>A0A1M6WJ23_SELRU</name>
<gene>
    <name evidence="1" type="ORF">SAMN05216582_12541</name>
</gene>
<dbReference type="EMBL" id="FRBC01000025">
    <property type="protein sequence ID" value="SHK93614.1"/>
    <property type="molecule type" value="Genomic_DNA"/>
</dbReference>
<dbReference type="RefSeq" id="WP_073091669.1">
    <property type="nucleotide sequence ID" value="NZ_FRBC01000025.1"/>
</dbReference>
<dbReference type="Proteomes" id="UP000184263">
    <property type="component" value="Unassembled WGS sequence"/>
</dbReference>
<evidence type="ECO:0000313" key="2">
    <source>
        <dbReference type="Proteomes" id="UP000184263"/>
    </source>
</evidence>
<evidence type="ECO:0000313" key="1">
    <source>
        <dbReference type="EMBL" id="SHK93614.1"/>
    </source>
</evidence>
<dbReference type="OrthoDB" id="1663266at2"/>
<protein>
    <recommendedName>
        <fullName evidence="3">Peptidase MA superfamily protein</fullName>
    </recommendedName>
</protein>